<gene>
    <name evidence="1" type="ORF">HCB26_00635</name>
</gene>
<reference evidence="1 2" key="1">
    <citation type="submission" date="2020-03" db="EMBL/GenBank/DDBJ databases">
        <title>Soil Listeria distribution.</title>
        <authorList>
            <person name="Liao J."/>
            <person name="Wiedmann M."/>
        </authorList>
    </citation>
    <scope>NUCLEOTIDE SEQUENCE [LARGE SCALE GENOMIC DNA]</scope>
    <source>
        <strain evidence="1 2">FSL L7-0245</strain>
    </source>
</reference>
<accession>A0A7X0YXJ0</accession>
<dbReference type="EMBL" id="JAARYH010000001">
    <property type="protein sequence ID" value="MBC2165075.1"/>
    <property type="molecule type" value="Genomic_DNA"/>
</dbReference>
<sequence>MEQLKKYDDFPNIHFFKITFFINCSRHYIYAGAPLKSKPHLIAAERLAKQHHVVVLRLTSYYLLAYSDYLEGAHEKAQERVDRTTNILFSLETLELENKDKKDIPTYERIANDYPKDWKNFLDQQKSAIK</sequence>
<comment type="caution">
    <text evidence="1">The sequence shown here is derived from an EMBL/GenBank/DDBJ whole genome shotgun (WGS) entry which is preliminary data.</text>
</comment>
<name>A0A7X0YXJ0_9LIST</name>
<protein>
    <submittedName>
        <fullName evidence="1">Uncharacterized protein</fullName>
    </submittedName>
</protein>
<dbReference type="AlphaFoldDB" id="A0A7X0YXJ0"/>
<dbReference type="RefSeq" id="WP_185575117.1">
    <property type="nucleotide sequence ID" value="NZ_JAARYH010000001.1"/>
</dbReference>
<evidence type="ECO:0000313" key="1">
    <source>
        <dbReference type="EMBL" id="MBC2165075.1"/>
    </source>
</evidence>
<proteinExistence type="predicted"/>
<organism evidence="1 2">
    <name type="scientific">Listeria booriae</name>
    <dbReference type="NCBI Taxonomy" id="1552123"/>
    <lineage>
        <taxon>Bacteria</taxon>
        <taxon>Bacillati</taxon>
        <taxon>Bacillota</taxon>
        <taxon>Bacilli</taxon>
        <taxon>Bacillales</taxon>
        <taxon>Listeriaceae</taxon>
        <taxon>Listeria</taxon>
    </lineage>
</organism>
<evidence type="ECO:0000313" key="2">
    <source>
        <dbReference type="Proteomes" id="UP000519573"/>
    </source>
</evidence>
<dbReference type="Proteomes" id="UP000519573">
    <property type="component" value="Unassembled WGS sequence"/>
</dbReference>